<feature type="transmembrane region" description="Helical" evidence="1">
    <location>
        <begin position="229"/>
        <end position="248"/>
    </location>
</feature>
<evidence type="ECO:0000313" key="2">
    <source>
        <dbReference type="Proteomes" id="UP000694864"/>
    </source>
</evidence>
<feature type="transmembrane region" description="Helical" evidence="1">
    <location>
        <begin position="277"/>
        <end position="300"/>
    </location>
</feature>
<name>A0ABM0UGA9_CAMSA</name>
<evidence type="ECO:0000256" key="1">
    <source>
        <dbReference type="SAM" id="Phobius"/>
    </source>
</evidence>
<dbReference type="Proteomes" id="UP000694864">
    <property type="component" value="Chromosome 11"/>
</dbReference>
<dbReference type="GeneID" id="104723989"/>
<keyword evidence="1" id="KW-0812">Transmembrane</keyword>
<keyword evidence="1" id="KW-0472">Membrane</keyword>
<proteinExistence type="predicted"/>
<organism evidence="2 3">
    <name type="scientific">Camelina sativa</name>
    <name type="common">False flax</name>
    <name type="synonym">Myagrum sativum</name>
    <dbReference type="NCBI Taxonomy" id="90675"/>
    <lineage>
        <taxon>Eukaryota</taxon>
        <taxon>Viridiplantae</taxon>
        <taxon>Streptophyta</taxon>
        <taxon>Embryophyta</taxon>
        <taxon>Tracheophyta</taxon>
        <taxon>Spermatophyta</taxon>
        <taxon>Magnoliopsida</taxon>
        <taxon>eudicotyledons</taxon>
        <taxon>Gunneridae</taxon>
        <taxon>Pentapetalae</taxon>
        <taxon>rosids</taxon>
        <taxon>malvids</taxon>
        <taxon>Brassicales</taxon>
        <taxon>Brassicaceae</taxon>
        <taxon>Camelineae</taxon>
        <taxon>Camelina</taxon>
    </lineage>
</organism>
<reference evidence="2" key="1">
    <citation type="journal article" date="2014" name="Nat. Commun.">
        <title>The emerging biofuel crop Camelina sativa retains a highly undifferentiated hexaploid genome structure.</title>
        <authorList>
            <person name="Kagale S."/>
            <person name="Koh C."/>
            <person name="Nixon J."/>
            <person name="Bollina V."/>
            <person name="Clarke W.E."/>
            <person name="Tuteja R."/>
            <person name="Spillane C."/>
            <person name="Robinson S.J."/>
            <person name="Links M.G."/>
            <person name="Clarke C."/>
            <person name="Higgins E.E."/>
            <person name="Huebert T."/>
            <person name="Sharpe A.G."/>
            <person name="Parkin I.A."/>
        </authorList>
    </citation>
    <scope>NUCLEOTIDE SEQUENCE [LARGE SCALE GENOMIC DNA]</scope>
    <source>
        <strain evidence="2">cv. DH55</strain>
    </source>
</reference>
<dbReference type="RefSeq" id="XP_010440724.1">
    <property type="nucleotide sequence ID" value="XM_010442422.2"/>
</dbReference>
<accession>A0ABM0UGA9</accession>
<protein>
    <submittedName>
        <fullName evidence="3">Uncharacterized protein LOC104723989 isoform X1</fullName>
    </submittedName>
</protein>
<keyword evidence="2" id="KW-1185">Reference proteome</keyword>
<reference evidence="3" key="2">
    <citation type="submission" date="2025-08" db="UniProtKB">
        <authorList>
            <consortium name="RefSeq"/>
        </authorList>
    </citation>
    <scope>IDENTIFICATION</scope>
    <source>
        <tissue evidence="3">Leaf</tissue>
    </source>
</reference>
<evidence type="ECO:0000313" key="3">
    <source>
        <dbReference type="RefSeq" id="XP_010440724.1"/>
    </source>
</evidence>
<gene>
    <name evidence="3" type="primary">LOC104723989</name>
</gene>
<keyword evidence="1" id="KW-1133">Transmembrane helix</keyword>
<sequence>MRVGKKTEKKKKKRMPPTYKIVCDCSLVKCSQGRIIRPTRHFPRPYSALTRVSDREPAVVPIREPIMTLNLKIPTPKDLHIPAPILAKIVSYVAQDGAKALKNWLLAGREGRVVVHSLETLSKVRLDWDSDFVRWFRPSCVYYDFFSWCLFAKNPYAMYVKGLFLAFICFDLKEAIALVSTIKHVYPVAELLWIMLKSCAGNLDMDVYWKYKKEMRFGEIDKMADSLMYHIYTMGLRGGALFLILGTLKMCQCVVSNTRCCRNSMERDVSSVSSSTYLEILCFCLSICVVMYCLKMLVVWEFKNLRLRRCYVFGIFI</sequence>